<organism evidence="2 3">
    <name type="scientific">Lepidopterella palustris CBS 459.81</name>
    <dbReference type="NCBI Taxonomy" id="1314670"/>
    <lineage>
        <taxon>Eukaryota</taxon>
        <taxon>Fungi</taxon>
        <taxon>Dikarya</taxon>
        <taxon>Ascomycota</taxon>
        <taxon>Pezizomycotina</taxon>
        <taxon>Dothideomycetes</taxon>
        <taxon>Pleosporomycetidae</taxon>
        <taxon>Mytilinidiales</taxon>
        <taxon>Argynnaceae</taxon>
        <taxon>Lepidopterella</taxon>
    </lineage>
</organism>
<feature type="compositionally biased region" description="Basic and acidic residues" evidence="1">
    <location>
        <begin position="1398"/>
        <end position="1411"/>
    </location>
</feature>
<feature type="region of interest" description="Disordered" evidence="1">
    <location>
        <begin position="540"/>
        <end position="560"/>
    </location>
</feature>
<protein>
    <submittedName>
        <fullName evidence="2">Uncharacterized protein</fullName>
    </submittedName>
</protein>
<feature type="region of interest" description="Disordered" evidence="1">
    <location>
        <begin position="117"/>
        <end position="156"/>
    </location>
</feature>
<feature type="compositionally biased region" description="Gly residues" evidence="1">
    <location>
        <begin position="1506"/>
        <end position="1518"/>
    </location>
</feature>
<gene>
    <name evidence="2" type="ORF">K432DRAFT_403859</name>
</gene>
<feature type="region of interest" description="Disordered" evidence="1">
    <location>
        <begin position="1168"/>
        <end position="1195"/>
    </location>
</feature>
<feature type="compositionally biased region" description="Low complexity" evidence="1">
    <location>
        <begin position="1470"/>
        <end position="1488"/>
    </location>
</feature>
<feature type="region of interest" description="Disordered" evidence="1">
    <location>
        <begin position="876"/>
        <end position="930"/>
    </location>
</feature>
<name>A0A8E2JGQ8_9PEZI</name>
<feature type="compositionally biased region" description="Polar residues" evidence="1">
    <location>
        <begin position="1185"/>
        <end position="1195"/>
    </location>
</feature>
<evidence type="ECO:0000313" key="2">
    <source>
        <dbReference type="EMBL" id="OCK81364.1"/>
    </source>
</evidence>
<proteinExistence type="predicted"/>
<feature type="compositionally biased region" description="Polar residues" evidence="1">
    <location>
        <begin position="883"/>
        <end position="898"/>
    </location>
</feature>
<feature type="compositionally biased region" description="Low complexity" evidence="1">
    <location>
        <begin position="1334"/>
        <end position="1344"/>
    </location>
</feature>
<sequence length="1518" mass="165297">MRLRAQIKKPLRYRDGVWENLSDSDFEQIEPIPSATYFGISSFRESVVRTSSPPHPQHPQSISISPSLSSTFDEVNAGVNRRGLALSKMPNIRYVGKHNANASGAERKINATKGATKTVLKSVPKKRGRPTLDVGRETTPQQQPVKPAKVAKLPGKPNSIPIGRLAAFPTFVFGKKEAGERRLPRIVRLVEERTGGQTVKWKDSVARVEQPYRETRFSVGMSDEEQEAYIDAQRDMADSDDGEEAENISFRSLYPSLRAKIIQKMQKEGKDHYISGYYAVRCLLGISEDELRDIMVENAALWDDVPTHLVKKRQRTGKIVDPNDPPISGVRRALNFMRQERLPLCFLGKYESWIEEHGDDEVDEADGGVDEKDEDATTTSVHAQYGLEQVNGTISRQDSLIIPQVSRTSGEPTSMDTLSRRGQNGITQASPQLSLRGGLGGSLRTESASGYYDLTSIEIAQPITTSQPIPTRPTHLPALPTSKPSSKEITSAYDKSMSEYYKLKTAVDSHNARLKHVGLPPPGTAQHELLMSNYGHNGNYMGEGSSSGRTTPSEWTKDNLRPGMNRIVVRNVNVGKLHDPVVKLGSSEGQPAAFLDTASPMGVHPMLSAEQARQRAIIDGLGDSLANSNGETSSGSECKKYRRSRDNGDAQTELGGSQRLGQSPERVGTASLSSSSSLQEQRRMQLQIQHGAPPNNIQGPQQIQLPIQSTMLSPPTGTFGLHQTQNPSQSPPHRSQGPQTQTNSIPTQSSPHRNQLPQSHPLHEILPQQIQYSNFQPPQLNEMPPRTPIAGLSRSMSQDHNQPYPNFSPGQNLQVRFPASLQNPHLSHLCHQIQDYHAPGPGLPMNPPHRRLSQSNIPIRQHSHELLYSPNLGQVQPHKQMLRHSSLSPQRVTNSLHKPQTPHRPTQGYGQHPTQNQNQHPSSFSPQFIPSAPAVVSPYSSPSLRVTDPLLLLHDDDAQAAASMRAARVIQIQTLTNQLPGAQSSQWGNTVRQIGIHNPSGSQNTNVSLYDDYTHLYQSSNVNFFEHYKHKLSQLFKNHYIPDQRDNLQMYTPVSPQVQYQNQNPTFGNPYANPTQQVEHKVQNCAPTLCEFPYPVPIYGPYQPSIGIGICVGASLSPPPSGGDRESPATSANRMVQQTPRRVSADDPYRTGALAVLFPTALSPNVHPHNQKQLPPNHSCHHRTPSTLSNGNSDFTTLLPPPALPADAKIDPTRHDLVFTREAATYNARLKEDMVVKGAVSNAMCNARASLGREANANMAKEADISREANLAGGSRDYSTSAADADKMLSVVMETADTGVGAGAGSPVRDRAELDHLVQARARKMASASEVRGSQSAFLESSSSQDTIPAPCSPAPAQPAPAPAEATSSSDVKNTPGTKYTGEGLAAKPAPKRKRRSPSLEKTIEKEKDEVVCGASATTPTPTPVVDDAEQNKKKNRTRTVQVVLPTTEITSEKKSTPALAPTPKKGSPRARATTTAAAAAATMSASMKVTPAPAVKMGRERGVKKGAGGGDGGCAQV</sequence>
<feature type="compositionally biased region" description="Polar residues" evidence="1">
    <location>
        <begin position="544"/>
        <end position="554"/>
    </location>
</feature>
<keyword evidence="3" id="KW-1185">Reference proteome</keyword>
<feature type="compositionally biased region" description="Polar residues" evidence="1">
    <location>
        <begin position="1128"/>
        <end position="1141"/>
    </location>
</feature>
<feature type="region of interest" description="Disordered" evidence="1">
    <location>
        <begin position="1325"/>
        <end position="1518"/>
    </location>
</feature>
<dbReference type="EMBL" id="KV744923">
    <property type="protein sequence ID" value="OCK81364.1"/>
    <property type="molecule type" value="Genomic_DNA"/>
</dbReference>
<feature type="compositionally biased region" description="Polar residues" evidence="1">
    <location>
        <begin position="625"/>
        <end position="636"/>
    </location>
</feature>
<evidence type="ECO:0000256" key="1">
    <source>
        <dbReference type="SAM" id="MobiDB-lite"/>
    </source>
</evidence>
<dbReference type="Proteomes" id="UP000250266">
    <property type="component" value="Unassembled WGS sequence"/>
</dbReference>
<feature type="region of interest" description="Disordered" evidence="1">
    <location>
        <begin position="623"/>
        <end position="684"/>
    </location>
</feature>
<feature type="compositionally biased region" description="Polar residues" evidence="1">
    <location>
        <begin position="908"/>
        <end position="928"/>
    </location>
</feature>
<feature type="compositionally biased region" description="Pro residues" evidence="1">
    <location>
        <begin position="1351"/>
        <end position="1362"/>
    </location>
</feature>
<feature type="compositionally biased region" description="Polar residues" evidence="1">
    <location>
        <begin position="710"/>
        <end position="758"/>
    </location>
</feature>
<feature type="region of interest" description="Disordered" evidence="1">
    <location>
        <begin position="710"/>
        <end position="759"/>
    </location>
</feature>
<reference evidence="2 3" key="1">
    <citation type="journal article" date="2016" name="Nat. Commun.">
        <title>Ectomycorrhizal ecology is imprinted in the genome of the dominant symbiotic fungus Cenococcum geophilum.</title>
        <authorList>
            <consortium name="DOE Joint Genome Institute"/>
            <person name="Peter M."/>
            <person name="Kohler A."/>
            <person name="Ohm R.A."/>
            <person name="Kuo A."/>
            <person name="Krutzmann J."/>
            <person name="Morin E."/>
            <person name="Arend M."/>
            <person name="Barry K.W."/>
            <person name="Binder M."/>
            <person name="Choi C."/>
            <person name="Clum A."/>
            <person name="Copeland A."/>
            <person name="Grisel N."/>
            <person name="Haridas S."/>
            <person name="Kipfer T."/>
            <person name="LaButti K."/>
            <person name="Lindquist E."/>
            <person name="Lipzen A."/>
            <person name="Maire R."/>
            <person name="Meier B."/>
            <person name="Mihaltcheva S."/>
            <person name="Molinier V."/>
            <person name="Murat C."/>
            <person name="Poggeler S."/>
            <person name="Quandt C.A."/>
            <person name="Sperisen C."/>
            <person name="Tritt A."/>
            <person name="Tisserant E."/>
            <person name="Crous P.W."/>
            <person name="Henrissat B."/>
            <person name="Nehls U."/>
            <person name="Egli S."/>
            <person name="Spatafora J.W."/>
            <person name="Grigoriev I.V."/>
            <person name="Martin F.M."/>
        </authorList>
    </citation>
    <scope>NUCLEOTIDE SEQUENCE [LARGE SCALE GENOMIC DNA]</scope>
    <source>
        <strain evidence="2 3">CBS 459.81</strain>
    </source>
</reference>
<accession>A0A8E2JGQ8</accession>
<evidence type="ECO:0000313" key="3">
    <source>
        <dbReference type="Proteomes" id="UP000250266"/>
    </source>
</evidence>
<dbReference type="OrthoDB" id="3801597at2759"/>
<feature type="region of interest" description="Disordered" evidence="1">
    <location>
        <begin position="1118"/>
        <end position="1145"/>
    </location>
</feature>